<evidence type="ECO:0000313" key="2">
    <source>
        <dbReference type="Proteomes" id="UP000197269"/>
    </source>
</evidence>
<dbReference type="EMBL" id="MXPU01000042">
    <property type="protein sequence ID" value="OWO89542.1"/>
    <property type="molecule type" value="Genomic_DNA"/>
</dbReference>
<gene>
    <name evidence="1" type="ORF">B5E41_30330</name>
</gene>
<reference evidence="1 2" key="1">
    <citation type="submission" date="2017-03" db="EMBL/GenBank/DDBJ databases">
        <title>Genome of strain Rhizobium sp. CNPSo 668.</title>
        <authorList>
            <person name="Ribeiro R."/>
        </authorList>
    </citation>
    <scope>NUCLEOTIDE SEQUENCE [LARGE SCALE GENOMIC DNA]</scope>
    <source>
        <strain evidence="1 2">CNPSo 668</strain>
    </source>
</reference>
<dbReference type="Proteomes" id="UP000197269">
    <property type="component" value="Unassembled WGS sequence"/>
</dbReference>
<proteinExistence type="predicted"/>
<comment type="caution">
    <text evidence="1">The sequence shown here is derived from an EMBL/GenBank/DDBJ whole genome shotgun (WGS) entry which is preliminary data.</text>
</comment>
<organism evidence="1 2">
    <name type="scientific">Rhizobium esperanzae</name>
    <dbReference type="NCBI Taxonomy" id="1967781"/>
    <lineage>
        <taxon>Bacteria</taxon>
        <taxon>Pseudomonadati</taxon>
        <taxon>Pseudomonadota</taxon>
        <taxon>Alphaproteobacteria</taxon>
        <taxon>Hyphomicrobiales</taxon>
        <taxon>Rhizobiaceae</taxon>
        <taxon>Rhizobium/Agrobacterium group</taxon>
        <taxon>Rhizobium</taxon>
    </lineage>
</organism>
<protein>
    <submittedName>
        <fullName evidence="1">Uncharacterized protein</fullName>
    </submittedName>
</protein>
<accession>A0A246DKK5</accession>
<dbReference type="AlphaFoldDB" id="A0A246DKK5"/>
<evidence type="ECO:0000313" key="1">
    <source>
        <dbReference type="EMBL" id="OWO89542.1"/>
    </source>
</evidence>
<sequence>MVPRNFQREETLKMKSQILSTVESRLSAALQDLTAIIRDHGEKCCEEYSSAANKALQMMAAGTDKTREGIAARDHADALSADHTALDVTVSVGDIVSEALGRIRRIQATRVKNAAVANLLIRIQESPLGRKH</sequence>
<name>A0A246DKK5_9HYPH</name>